<accession>A0A0D9ZHF1</accession>
<feature type="region of interest" description="Disordered" evidence="1">
    <location>
        <begin position="1"/>
        <end position="28"/>
    </location>
</feature>
<name>A0A0D9ZHF1_9ORYZ</name>
<evidence type="ECO:0000313" key="2">
    <source>
        <dbReference type="EnsemblPlants" id="OGLUM04G03310.2"/>
    </source>
</evidence>
<evidence type="ECO:0000256" key="1">
    <source>
        <dbReference type="SAM" id="MobiDB-lite"/>
    </source>
</evidence>
<dbReference type="AlphaFoldDB" id="A0A0D9ZHF1"/>
<dbReference type="EnsemblPlants" id="OGLUM04G03310.2">
    <property type="protein sequence ID" value="OGLUM04G03310.2"/>
    <property type="gene ID" value="OGLUM04G03310"/>
</dbReference>
<organism evidence="2">
    <name type="scientific">Oryza glumipatula</name>
    <dbReference type="NCBI Taxonomy" id="40148"/>
    <lineage>
        <taxon>Eukaryota</taxon>
        <taxon>Viridiplantae</taxon>
        <taxon>Streptophyta</taxon>
        <taxon>Embryophyta</taxon>
        <taxon>Tracheophyta</taxon>
        <taxon>Spermatophyta</taxon>
        <taxon>Magnoliopsida</taxon>
        <taxon>Liliopsida</taxon>
        <taxon>Poales</taxon>
        <taxon>Poaceae</taxon>
        <taxon>BOP clade</taxon>
        <taxon>Oryzoideae</taxon>
        <taxon>Oryzeae</taxon>
        <taxon>Oryzinae</taxon>
        <taxon>Oryza</taxon>
    </lineage>
</organism>
<dbReference type="HOGENOM" id="CLU_2501596_0_0_1"/>
<reference evidence="2" key="1">
    <citation type="submission" date="2015-04" db="UniProtKB">
        <authorList>
            <consortium name="EnsemblPlants"/>
        </authorList>
    </citation>
    <scope>IDENTIFICATION</scope>
</reference>
<dbReference type="Proteomes" id="UP000026961">
    <property type="component" value="Chromosome 4"/>
</dbReference>
<evidence type="ECO:0000313" key="3">
    <source>
        <dbReference type="Proteomes" id="UP000026961"/>
    </source>
</evidence>
<sequence>MASTKLSLRPQKPTMDPECSMETSNRVHPAWSSPRLPYGPNVLFRLLLNCNHRMRVPFTRLPLSSYSNNIELTHQEDPILIRRTPV</sequence>
<keyword evidence="3" id="KW-1185">Reference proteome</keyword>
<dbReference type="Gramene" id="OGLUM04G03310.2">
    <property type="protein sequence ID" value="OGLUM04G03310.2"/>
    <property type="gene ID" value="OGLUM04G03310"/>
</dbReference>
<reference evidence="2" key="2">
    <citation type="submission" date="2018-05" db="EMBL/GenBank/DDBJ databases">
        <title>OgluRS3 (Oryza glumaepatula Reference Sequence Version 3).</title>
        <authorList>
            <person name="Zhang J."/>
            <person name="Kudrna D."/>
            <person name="Lee S."/>
            <person name="Talag J."/>
            <person name="Welchert J."/>
            <person name="Wing R.A."/>
        </authorList>
    </citation>
    <scope>NUCLEOTIDE SEQUENCE [LARGE SCALE GENOMIC DNA]</scope>
</reference>
<protein>
    <submittedName>
        <fullName evidence="2">Uncharacterized protein</fullName>
    </submittedName>
</protein>
<proteinExistence type="predicted"/>